<reference evidence="5" key="2">
    <citation type="submission" date="2016-10" db="EMBL/GenBank/DDBJ databases">
        <authorList>
            <person name="Varghese N."/>
            <person name="Submissions S."/>
        </authorList>
    </citation>
    <scope>NUCLEOTIDE SEQUENCE [LARGE SCALE GENOMIC DNA]</scope>
    <source>
        <strain evidence="5">DSM 1551</strain>
    </source>
</reference>
<dbReference type="Gene3D" id="1.10.132.50">
    <property type="entry name" value="ATP synthase (C/AC39) subunit, domain 3"/>
    <property type="match status" value="3"/>
</dbReference>
<dbReference type="Pfam" id="PF01992">
    <property type="entry name" value="vATP-synt_AC39"/>
    <property type="match status" value="1"/>
</dbReference>
<reference evidence="4" key="1">
    <citation type="submission" date="2016-10" db="EMBL/GenBank/DDBJ databases">
        <authorList>
            <person name="de Groot N.N."/>
        </authorList>
    </citation>
    <scope>NUCLEOTIDE SEQUENCE [LARGE SCALE GENOMIC DNA]</scope>
    <source>
        <strain evidence="4">DSM 1551</strain>
    </source>
</reference>
<dbReference type="InterPro" id="IPR044911">
    <property type="entry name" value="V-type_ATPase_csu/dsu_dom_3"/>
</dbReference>
<evidence type="ECO:0000256" key="2">
    <source>
        <dbReference type="ARBA" id="ARBA00023065"/>
    </source>
</evidence>
<dbReference type="InterPro" id="IPR050873">
    <property type="entry name" value="V-ATPase_V0D/AC39_subunit"/>
</dbReference>
<reference evidence="3 6" key="3">
    <citation type="journal article" date="2020" name="Microbiome">
        <title>Single-cell genomics of uncultured bacteria reveals dietary fiber responders in the mouse gut microbiota.</title>
        <authorList>
            <person name="Chijiiwa R."/>
            <person name="Hosokawa M."/>
            <person name="Kogawa M."/>
            <person name="Nishikawa Y."/>
            <person name="Ide K."/>
            <person name="Sakanashi C."/>
            <person name="Takahashi K."/>
            <person name="Takeyama H."/>
        </authorList>
    </citation>
    <scope>NUCLEOTIDE SEQUENCE [LARGE SCALE GENOMIC DNA]</scope>
    <source>
        <strain evidence="3">IMSAGC_017</strain>
    </source>
</reference>
<evidence type="ECO:0000313" key="6">
    <source>
        <dbReference type="Proteomes" id="UP000490821"/>
    </source>
</evidence>
<dbReference type="InterPro" id="IPR002843">
    <property type="entry name" value="ATPase_V0-cplx_csu/dsu"/>
</dbReference>
<dbReference type="EMBL" id="FOIN01000007">
    <property type="protein sequence ID" value="SET34783.1"/>
    <property type="molecule type" value="Genomic_DNA"/>
</dbReference>
<evidence type="ECO:0000256" key="1">
    <source>
        <dbReference type="ARBA" id="ARBA00022448"/>
    </source>
</evidence>
<organism evidence="4 5">
    <name type="scientific">Thomasclavelia cocleata</name>
    <dbReference type="NCBI Taxonomy" id="69824"/>
    <lineage>
        <taxon>Bacteria</taxon>
        <taxon>Bacillati</taxon>
        <taxon>Bacillota</taxon>
        <taxon>Erysipelotrichia</taxon>
        <taxon>Erysipelotrichales</taxon>
        <taxon>Coprobacillaceae</taxon>
        <taxon>Thomasclavelia</taxon>
    </lineage>
</organism>
<dbReference type="RefSeq" id="WP_092353025.1">
    <property type="nucleotide sequence ID" value="NZ_BLMI01000265.1"/>
</dbReference>
<dbReference type="GO" id="GO:0046961">
    <property type="term" value="F:proton-transporting ATPase activity, rotational mechanism"/>
    <property type="evidence" value="ECO:0007669"/>
    <property type="project" value="InterPro"/>
</dbReference>
<protein>
    <submittedName>
        <fullName evidence="3">V-type ATP synthase subunit C</fullName>
    </submittedName>
    <submittedName>
        <fullName evidence="4">V/A-type H+-transporting ATPase subunit C</fullName>
    </submittedName>
</protein>
<evidence type="ECO:0000313" key="3">
    <source>
        <dbReference type="EMBL" id="GFI42105.1"/>
    </source>
</evidence>
<dbReference type="SUPFAM" id="SSF103486">
    <property type="entry name" value="V-type ATP synthase subunit C"/>
    <property type="match status" value="1"/>
</dbReference>
<accession>A0A1I0DQE8</accession>
<keyword evidence="5" id="KW-1185">Reference proteome</keyword>
<evidence type="ECO:0000313" key="5">
    <source>
        <dbReference type="Proteomes" id="UP000198558"/>
    </source>
</evidence>
<evidence type="ECO:0000313" key="4">
    <source>
        <dbReference type="EMBL" id="SET34783.1"/>
    </source>
</evidence>
<dbReference type="PANTHER" id="PTHR38682">
    <property type="entry name" value="V-TYPE ATP SYNTHASE SUBUNIT C"/>
    <property type="match status" value="1"/>
</dbReference>
<name>A0A1I0DQE8_9FIRM</name>
<sequence>MALSSNALCAKAKAMYGYRIGEQGYSDLCRKQTLGEMVTYLKSQTKYCGVLQDVNVRNVHRRQLEAALSKEYFERCARLMKYAPKKHHDFYNQEVIGIEVQLIVDKVVSIKEKDQASFSLEIPDYLASKMSFNIYGLINVDNYKDLILYLRDTRYYKILADFDFTTPIDINALERQMKSLYYSTYVAAIKKNFKGKKQKELLDVLSTSIELINITKIYRFKKYFIESNETIRDSLYLEHCRMSKGMLDSLIEARDVKEMLELLANSKYKLYIGDRDYAYIEYYVEEIKYNIAKRYMRFSSDAPLVYLTYSILQKVEVDNLKHIIEGIRYNRDASSIEEMLIFA</sequence>
<dbReference type="Proteomes" id="UP000198558">
    <property type="component" value="Unassembled WGS sequence"/>
</dbReference>
<dbReference type="OrthoDB" id="9816136at2"/>
<dbReference type="PANTHER" id="PTHR38682:SF1">
    <property type="entry name" value="V-TYPE ATP SYNTHASE SUBUNIT C"/>
    <property type="match status" value="1"/>
</dbReference>
<keyword evidence="1" id="KW-0813">Transport</keyword>
<dbReference type="Proteomes" id="UP000490821">
    <property type="component" value="Unassembled WGS sequence"/>
</dbReference>
<dbReference type="InterPro" id="IPR036079">
    <property type="entry name" value="ATPase_csu/dsu_sf"/>
</dbReference>
<proteinExistence type="predicted"/>
<dbReference type="EMBL" id="BLMI01000265">
    <property type="protein sequence ID" value="GFI42105.1"/>
    <property type="molecule type" value="Genomic_DNA"/>
</dbReference>
<dbReference type="AlphaFoldDB" id="A0A1I0DQE8"/>
<dbReference type="GeneID" id="78287974"/>
<gene>
    <name evidence="3" type="primary">atpC_2</name>
    <name evidence="3" type="ORF">IMSAGC017_02152</name>
    <name evidence="4" type="ORF">SAMN04489758_10740</name>
</gene>
<keyword evidence="2" id="KW-0406">Ion transport</keyword>